<organism evidence="2 3">
    <name type="scientific">Shinella granuli</name>
    <dbReference type="NCBI Taxonomy" id="323621"/>
    <lineage>
        <taxon>Bacteria</taxon>
        <taxon>Pseudomonadati</taxon>
        <taxon>Pseudomonadota</taxon>
        <taxon>Alphaproteobacteria</taxon>
        <taxon>Hyphomicrobiales</taxon>
        <taxon>Rhizobiaceae</taxon>
        <taxon>Shinella</taxon>
    </lineage>
</organism>
<sequence length="146" mass="15197">MSTIRLEQITGSDADLKAALTDAHLPTDDIEDSGRTFFKALSADGQIVGFSGVERCDGDYLLRSVVLHPDRRGTGLGKAVVEVTVASLDPGGGVFLATTSAASFFASIGFSEVPRDSVPAAVLATRQLSSICPSSATIMKLIKPPT</sequence>
<keyword evidence="3" id="KW-1185">Reference proteome</keyword>
<protein>
    <submittedName>
        <fullName evidence="2">Amino-acid N-acetyltransferase</fullName>
    </submittedName>
</protein>
<feature type="domain" description="N-acetyltransferase" evidence="1">
    <location>
        <begin position="1"/>
        <end position="129"/>
    </location>
</feature>
<dbReference type="SUPFAM" id="SSF55729">
    <property type="entry name" value="Acyl-CoA N-acyltransferases (Nat)"/>
    <property type="match status" value="1"/>
</dbReference>
<dbReference type="InterPro" id="IPR016181">
    <property type="entry name" value="Acyl_CoA_acyltransferase"/>
</dbReference>
<dbReference type="EMBL" id="SLVX01000056">
    <property type="protein sequence ID" value="TCN31116.1"/>
    <property type="molecule type" value="Genomic_DNA"/>
</dbReference>
<dbReference type="Gene3D" id="3.40.630.30">
    <property type="match status" value="1"/>
</dbReference>
<dbReference type="GO" id="GO:0016747">
    <property type="term" value="F:acyltransferase activity, transferring groups other than amino-acyl groups"/>
    <property type="evidence" value="ECO:0007669"/>
    <property type="project" value="InterPro"/>
</dbReference>
<dbReference type="RefSeq" id="WP_133037158.1">
    <property type="nucleotide sequence ID" value="NZ_BAABEI010000003.1"/>
</dbReference>
<dbReference type="Proteomes" id="UP000295351">
    <property type="component" value="Unassembled WGS sequence"/>
</dbReference>
<dbReference type="AlphaFoldDB" id="A0A4R2BU72"/>
<evidence type="ECO:0000313" key="3">
    <source>
        <dbReference type="Proteomes" id="UP000295351"/>
    </source>
</evidence>
<dbReference type="NCBIfam" id="NF040501">
    <property type="entry name" value="resist_ArsN2"/>
    <property type="match status" value="1"/>
</dbReference>
<dbReference type="PROSITE" id="PS51186">
    <property type="entry name" value="GNAT"/>
    <property type="match status" value="1"/>
</dbReference>
<evidence type="ECO:0000259" key="1">
    <source>
        <dbReference type="PROSITE" id="PS51186"/>
    </source>
</evidence>
<comment type="caution">
    <text evidence="2">The sequence shown here is derived from an EMBL/GenBank/DDBJ whole genome shotgun (WGS) entry which is preliminary data.</text>
</comment>
<dbReference type="Pfam" id="PF13508">
    <property type="entry name" value="Acetyltransf_7"/>
    <property type="match status" value="1"/>
</dbReference>
<accession>A0A4R2BU72</accession>
<dbReference type="CDD" id="cd04301">
    <property type="entry name" value="NAT_SF"/>
    <property type="match status" value="1"/>
</dbReference>
<keyword evidence="2" id="KW-0808">Transferase</keyword>
<proteinExistence type="predicted"/>
<dbReference type="InterPro" id="IPR000182">
    <property type="entry name" value="GNAT_dom"/>
</dbReference>
<name>A0A4R2BU72_SHIGR</name>
<reference evidence="2 3" key="1">
    <citation type="submission" date="2019-03" db="EMBL/GenBank/DDBJ databases">
        <title>Genomic Encyclopedia of Type Strains, Phase IV (KMG-IV): sequencing the most valuable type-strain genomes for metagenomic binning, comparative biology and taxonomic classification.</title>
        <authorList>
            <person name="Goeker M."/>
        </authorList>
    </citation>
    <scope>NUCLEOTIDE SEQUENCE [LARGE SCALE GENOMIC DNA]</scope>
    <source>
        <strain evidence="2 3">DSM 18401</strain>
    </source>
</reference>
<evidence type="ECO:0000313" key="2">
    <source>
        <dbReference type="EMBL" id="TCN31116.1"/>
    </source>
</evidence>
<gene>
    <name evidence="2" type="ORF">EV665_1565</name>
</gene>